<sequence>MSLVIVAYGLDPFMNHHRLARPNACFSDGQGRRGKIHGYFKAGYPFVLSDIAALFPLPTSAFLERIMLVWFRRLLPRGGPFCDLFEQHSQTIVGGTEAFGNDVER</sequence>
<evidence type="ECO:0000313" key="1">
    <source>
        <dbReference type="EMBL" id="MQX18119.1"/>
    </source>
</evidence>
<protein>
    <submittedName>
        <fullName evidence="1">Uncharacterized protein</fullName>
    </submittedName>
</protein>
<dbReference type="EMBL" id="WITC01000115">
    <property type="protein sequence ID" value="MQX18119.1"/>
    <property type="molecule type" value="Genomic_DNA"/>
</dbReference>
<accession>A0A6N7LLK5</accession>
<dbReference type="Proteomes" id="UP000439983">
    <property type="component" value="Unassembled WGS sequence"/>
</dbReference>
<dbReference type="OrthoDB" id="9797568at2"/>
<comment type="caution">
    <text evidence="1">The sequence shown here is derived from an EMBL/GenBank/DDBJ whole genome shotgun (WGS) entry which is preliminary data.</text>
</comment>
<reference evidence="1 2" key="1">
    <citation type="journal article" date="2013" name="Genome Biol.">
        <title>Comparative genomics of the core and accessory genomes of 48 Sinorhizobium strains comprising five genospecies.</title>
        <authorList>
            <person name="Sugawara M."/>
            <person name="Epstein B."/>
            <person name="Badgley B.D."/>
            <person name="Unno T."/>
            <person name="Xu L."/>
            <person name="Reese J."/>
            <person name="Gyaneshwar P."/>
            <person name="Denny R."/>
            <person name="Mudge J."/>
            <person name="Bharti A.K."/>
            <person name="Farmer A.D."/>
            <person name="May G.D."/>
            <person name="Woodward J.E."/>
            <person name="Medigue C."/>
            <person name="Vallenet D."/>
            <person name="Lajus A."/>
            <person name="Rouy Z."/>
            <person name="Martinez-Vaz B."/>
            <person name="Tiffin P."/>
            <person name="Young N.D."/>
            <person name="Sadowsky M.J."/>
        </authorList>
    </citation>
    <scope>NUCLEOTIDE SEQUENCE [LARGE SCALE GENOMIC DNA]</scope>
    <source>
        <strain evidence="1 2">USDA4894</strain>
    </source>
</reference>
<evidence type="ECO:0000313" key="2">
    <source>
        <dbReference type="Proteomes" id="UP000439983"/>
    </source>
</evidence>
<organism evidence="1 2">
    <name type="scientific">Sinorhizobium terangae</name>
    <dbReference type="NCBI Taxonomy" id="110322"/>
    <lineage>
        <taxon>Bacteria</taxon>
        <taxon>Pseudomonadati</taxon>
        <taxon>Pseudomonadota</taxon>
        <taxon>Alphaproteobacteria</taxon>
        <taxon>Hyphomicrobiales</taxon>
        <taxon>Rhizobiaceae</taxon>
        <taxon>Sinorhizobium/Ensifer group</taxon>
        <taxon>Sinorhizobium</taxon>
    </lineage>
</organism>
<proteinExistence type="predicted"/>
<keyword evidence="2" id="KW-1185">Reference proteome</keyword>
<gene>
    <name evidence="1" type="ORF">GHK62_26275</name>
</gene>
<dbReference type="AlphaFoldDB" id="A0A6N7LLK5"/>
<name>A0A6N7LLK5_SINTE</name>